<organism evidence="1 2">
    <name type="scientific">Roseibium aggregatum</name>
    <dbReference type="NCBI Taxonomy" id="187304"/>
    <lineage>
        <taxon>Bacteria</taxon>
        <taxon>Pseudomonadati</taxon>
        <taxon>Pseudomonadota</taxon>
        <taxon>Alphaproteobacteria</taxon>
        <taxon>Hyphomicrobiales</taxon>
        <taxon>Stappiaceae</taxon>
        <taxon>Roseibium</taxon>
    </lineage>
</organism>
<gene>
    <name evidence="1" type="ORF">HK439_03630</name>
</gene>
<name>A0A926NU91_9HYPH</name>
<dbReference type="EMBL" id="JABFCZ010000003">
    <property type="protein sequence ID" value="MBD1545339.1"/>
    <property type="molecule type" value="Genomic_DNA"/>
</dbReference>
<proteinExistence type="predicted"/>
<accession>A0A926NU91</accession>
<dbReference type="Proteomes" id="UP000598467">
    <property type="component" value="Unassembled WGS sequence"/>
</dbReference>
<evidence type="ECO:0000313" key="2">
    <source>
        <dbReference type="Proteomes" id="UP000598467"/>
    </source>
</evidence>
<protein>
    <submittedName>
        <fullName evidence="1">Uncharacterized protein</fullName>
    </submittedName>
</protein>
<sequence length="115" mass="12614">MTASVQNALSALGKLEEGLQELGHERLRSVADVVGKCLRSLASQVEFYESAKAPLRSLIVDQDGKETQQVTGMRMEAIHLKGTDHVVYGKPEAIAALRQLLPEASADDDSWEVYF</sequence>
<reference evidence="1" key="1">
    <citation type="submission" date="2020-05" db="EMBL/GenBank/DDBJ databases">
        <title>Identification of trans-AT polyketide cluster in two marine bacteria, producers of a novel glutaramide-containing polyketide sesbanimide D and analogs.</title>
        <authorList>
            <person name="Kacar D."/>
            <person name="Rodriguez P."/>
            <person name="Canedo L."/>
            <person name="Gonzalez E."/>
            <person name="Galan B."/>
            <person name="De La Calle F."/>
            <person name="Garcia J.L."/>
        </authorList>
    </citation>
    <scope>NUCLEOTIDE SEQUENCE</scope>
    <source>
        <strain evidence="1">PHM038</strain>
    </source>
</reference>
<comment type="caution">
    <text evidence="1">The sequence shown here is derived from an EMBL/GenBank/DDBJ whole genome shotgun (WGS) entry which is preliminary data.</text>
</comment>
<evidence type="ECO:0000313" key="1">
    <source>
        <dbReference type="EMBL" id="MBD1545339.1"/>
    </source>
</evidence>
<dbReference type="AlphaFoldDB" id="A0A926NU91"/>
<dbReference type="RefSeq" id="WP_190290000.1">
    <property type="nucleotide sequence ID" value="NZ_JABFCZ010000003.1"/>
</dbReference>